<dbReference type="RefSeq" id="WP_184043398.1">
    <property type="nucleotide sequence ID" value="NZ_JACIGK010000008.1"/>
</dbReference>
<name>A0A7W6RC03_9PROT</name>
<dbReference type="Proteomes" id="UP000554286">
    <property type="component" value="Unassembled WGS sequence"/>
</dbReference>
<dbReference type="PROSITE" id="PS51154">
    <property type="entry name" value="MACRO"/>
    <property type="match status" value="1"/>
</dbReference>
<dbReference type="Gene3D" id="3.40.220.10">
    <property type="entry name" value="Leucine Aminopeptidase, subunit E, domain 1"/>
    <property type="match status" value="1"/>
</dbReference>
<organism evidence="2 3">
    <name type="scientific">Roseospira visakhapatnamensis</name>
    <dbReference type="NCBI Taxonomy" id="390880"/>
    <lineage>
        <taxon>Bacteria</taxon>
        <taxon>Pseudomonadati</taxon>
        <taxon>Pseudomonadota</taxon>
        <taxon>Alphaproteobacteria</taxon>
        <taxon>Rhodospirillales</taxon>
        <taxon>Rhodospirillaceae</taxon>
        <taxon>Roseospira</taxon>
    </lineage>
</organism>
<dbReference type="AlphaFoldDB" id="A0A7W6RC03"/>
<dbReference type="PANTHER" id="PTHR11106:SF27">
    <property type="entry name" value="MACRO DOMAIN-CONTAINING PROTEIN"/>
    <property type="match status" value="1"/>
</dbReference>
<evidence type="ECO:0000259" key="1">
    <source>
        <dbReference type="PROSITE" id="PS51154"/>
    </source>
</evidence>
<dbReference type="CDD" id="cd02908">
    <property type="entry name" value="Macro_OAADPr_deacetylase"/>
    <property type="match status" value="1"/>
</dbReference>
<protein>
    <submittedName>
        <fullName evidence="2">O-acetyl-ADP-ribose deacetylase (Regulator of RNase III)</fullName>
    </submittedName>
</protein>
<feature type="domain" description="Macro" evidence="1">
    <location>
        <begin position="1"/>
        <end position="176"/>
    </location>
</feature>
<gene>
    <name evidence="2" type="ORF">GGD89_001359</name>
</gene>
<dbReference type="SUPFAM" id="SSF52949">
    <property type="entry name" value="Macro domain-like"/>
    <property type="match status" value="1"/>
</dbReference>
<keyword evidence="3" id="KW-1185">Reference proteome</keyword>
<evidence type="ECO:0000313" key="3">
    <source>
        <dbReference type="Proteomes" id="UP000554286"/>
    </source>
</evidence>
<dbReference type="InterPro" id="IPR002589">
    <property type="entry name" value="Macro_dom"/>
</dbReference>
<dbReference type="PANTHER" id="PTHR11106">
    <property type="entry name" value="GANGLIOSIDE INDUCED DIFFERENTIATION ASSOCIATED PROTEIN 2-RELATED"/>
    <property type="match status" value="1"/>
</dbReference>
<dbReference type="EMBL" id="JACIGK010000008">
    <property type="protein sequence ID" value="MBB4265735.1"/>
    <property type="molecule type" value="Genomic_DNA"/>
</dbReference>
<comment type="caution">
    <text evidence="2">The sequence shown here is derived from an EMBL/GenBank/DDBJ whole genome shotgun (WGS) entry which is preliminary data.</text>
</comment>
<dbReference type="InterPro" id="IPR043472">
    <property type="entry name" value="Macro_dom-like"/>
</dbReference>
<dbReference type="NCBIfam" id="NF001664">
    <property type="entry name" value="PRK00431.1-6"/>
    <property type="match status" value="1"/>
</dbReference>
<evidence type="ECO:0000313" key="2">
    <source>
        <dbReference type="EMBL" id="MBB4265735.1"/>
    </source>
</evidence>
<proteinExistence type="predicted"/>
<reference evidence="2 3" key="1">
    <citation type="submission" date="2020-08" db="EMBL/GenBank/DDBJ databases">
        <title>Genome sequencing of Purple Non-Sulfur Bacteria from various extreme environments.</title>
        <authorList>
            <person name="Mayer M."/>
        </authorList>
    </citation>
    <scope>NUCLEOTIDE SEQUENCE [LARGE SCALE GENOMIC DNA]</scope>
    <source>
        <strain evidence="2 3">JA131</strain>
    </source>
</reference>
<accession>A0A7W6RC03</accession>
<sequence>MDSALLDRLEVVEGDITTETTDAIVNAANESLLGGGGVDGAIHKAAGPDLLAACRAMGGCPTGEARVTGGFDLPARWVVHAVGPVYDETRADACDRELGAAYLNALRSAAEVGARSIAFPAISTGAYGYPADRAARVAVLAVAKGLENDGRITSVRFVCFNERAARLHQAAIDALRALTTA</sequence>
<dbReference type="Pfam" id="PF01661">
    <property type="entry name" value="Macro"/>
    <property type="match status" value="1"/>
</dbReference>
<dbReference type="SMART" id="SM00506">
    <property type="entry name" value="A1pp"/>
    <property type="match status" value="1"/>
</dbReference>